<keyword evidence="2" id="KW-1185">Reference proteome</keyword>
<sequence length="182" mass="20426">MLRLRLSFVPSGTSDKIGTIQRRLAWPLRKDDTHKSRNGPNFFFALIRSIDCCISFSDSVHKGQFGCTACCPANYKAKMMMRFKRATSPLVFLLLIVDFTTTQTPLPVVFLYSICLAPSLRVCFQVKIGTIKRTLDQSLNYSSQQQPLLLHSSLLSICLLRFVPLSIPPTLSSPSERTPPQA</sequence>
<dbReference type="AlphaFoldDB" id="A0AA35ZKQ7"/>
<gene>
    <name evidence="1" type="ORF">LSALG_LOCUS33431</name>
</gene>
<name>A0AA35ZKQ7_LACSI</name>
<dbReference type="EMBL" id="OX465083">
    <property type="protein sequence ID" value="CAI9294450.1"/>
    <property type="molecule type" value="Genomic_DNA"/>
</dbReference>
<dbReference type="Proteomes" id="UP001177003">
    <property type="component" value="Chromosome 7"/>
</dbReference>
<evidence type="ECO:0000313" key="1">
    <source>
        <dbReference type="EMBL" id="CAI9294450.1"/>
    </source>
</evidence>
<reference evidence="1" key="1">
    <citation type="submission" date="2023-04" db="EMBL/GenBank/DDBJ databases">
        <authorList>
            <person name="Vijverberg K."/>
            <person name="Xiong W."/>
            <person name="Schranz E."/>
        </authorList>
    </citation>
    <scope>NUCLEOTIDE SEQUENCE</scope>
</reference>
<organism evidence="1 2">
    <name type="scientific">Lactuca saligna</name>
    <name type="common">Willowleaf lettuce</name>
    <dbReference type="NCBI Taxonomy" id="75948"/>
    <lineage>
        <taxon>Eukaryota</taxon>
        <taxon>Viridiplantae</taxon>
        <taxon>Streptophyta</taxon>
        <taxon>Embryophyta</taxon>
        <taxon>Tracheophyta</taxon>
        <taxon>Spermatophyta</taxon>
        <taxon>Magnoliopsida</taxon>
        <taxon>eudicotyledons</taxon>
        <taxon>Gunneridae</taxon>
        <taxon>Pentapetalae</taxon>
        <taxon>asterids</taxon>
        <taxon>campanulids</taxon>
        <taxon>Asterales</taxon>
        <taxon>Asteraceae</taxon>
        <taxon>Cichorioideae</taxon>
        <taxon>Cichorieae</taxon>
        <taxon>Lactucinae</taxon>
        <taxon>Lactuca</taxon>
    </lineage>
</organism>
<evidence type="ECO:0000313" key="2">
    <source>
        <dbReference type="Proteomes" id="UP001177003"/>
    </source>
</evidence>
<proteinExistence type="predicted"/>
<accession>A0AA35ZKQ7</accession>
<protein>
    <submittedName>
        <fullName evidence="1">Uncharacterized protein</fullName>
    </submittedName>
</protein>